<feature type="region of interest" description="Disordered" evidence="2">
    <location>
        <begin position="166"/>
        <end position="282"/>
    </location>
</feature>
<feature type="region of interest" description="Disordered" evidence="2">
    <location>
        <begin position="337"/>
        <end position="371"/>
    </location>
</feature>
<dbReference type="Gene3D" id="3.30.40.10">
    <property type="entry name" value="Zinc/RING finger domain, C3HC4 (zinc finger)"/>
    <property type="match status" value="1"/>
</dbReference>
<feature type="compositionally biased region" description="Low complexity" evidence="2">
    <location>
        <begin position="243"/>
        <end position="261"/>
    </location>
</feature>
<proteinExistence type="predicted"/>
<feature type="compositionally biased region" description="Polar residues" evidence="2">
    <location>
        <begin position="436"/>
        <end position="447"/>
    </location>
</feature>
<feature type="domain" description="RING-type" evidence="4">
    <location>
        <begin position="288"/>
        <end position="330"/>
    </location>
</feature>
<comment type="caution">
    <text evidence="5">The sequence shown here is derived from an EMBL/GenBank/DDBJ whole genome shotgun (WGS) entry which is preliminary data.</text>
</comment>
<dbReference type="GO" id="GO:0061630">
    <property type="term" value="F:ubiquitin protein ligase activity"/>
    <property type="evidence" value="ECO:0007669"/>
    <property type="project" value="TreeGrafter"/>
</dbReference>
<dbReference type="PANTHER" id="PTHR22765">
    <property type="entry name" value="RING FINGER AND PROTEASE ASSOCIATED DOMAIN-CONTAINING"/>
    <property type="match status" value="1"/>
</dbReference>
<dbReference type="CDD" id="cd16473">
    <property type="entry name" value="RING-H2_RNF103"/>
    <property type="match status" value="1"/>
</dbReference>
<dbReference type="AlphaFoldDB" id="A0A9W8Z4K2"/>
<gene>
    <name evidence="5" type="ORF">N0V93_001851</name>
</gene>
<dbReference type="OrthoDB" id="8062037at2759"/>
<evidence type="ECO:0000259" key="4">
    <source>
        <dbReference type="PROSITE" id="PS50089"/>
    </source>
</evidence>
<feature type="region of interest" description="Disordered" evidence="2">
    <location>
        <begin position="386"/>
        <end position="486"/>
    </location>
</feature>
<feature type="compositionally biased region" description="Basic and acidic residues" evidence="2">
    <location>
        <begin position="182"/>
        <end position="203"/>
    </location>
</feature>
<keyword evidence="1" id="KW-0863">Zinc-finger</keyword>
<dbReference type="Pfam" id="PF13639">
    <property type="entry name" value="zf-RING_2"/>
    <property type="match status" value="1"/>
</dbReference>
<dbReference type="SUPFAM" id="SSF57850">
    <property type="entry name" value="RING/U-box"/>
    <property type="match status" value="1"/>
</dbReference>
<feature type="compositionally biased region" description="Basic and acidic residues" evidence="2">
    <location>
        <begin position="217"/>
        <end position="238"/>
    </location>
</feature>
<feature type="transmembrane region" description="Helical" evidence="3">
    <location>
        <begin position="78"/>
        <end position="103"/>
    </location>
</feature>
<keyword evidence="1" id="KW-0479">Metal-binding</keyword>
<protein>
    <recommendedName>
        <fullName evidence="4">RING-type domain-containing protein</fullName>
    </recommendedName>
</protein>
<keyword evidence="6" id="KW-1185">Reference proteome</keyword>
<dbReference type="Proteomes" id="UP001140453">
    <property type="component" value="Unassembled WGS sequence"/>
</dbReference>
<accession>A0A9W8Z4K2</accession>
<dbReference type="PANTHER" id="PTHR22765:SF434">
    <property type="entry name" value="GB|AAD18119.1-RELATED"/>
    <property type="match status" value="1"/>
</dbReference>
<name>A0A9W8Z4K2_9PEZI</name>
<organism evidence="5 6">
    <name type="scientific">Gnomoniopsis smithogilvyi</name>
    <dbReference type="NCBI Taxonomy" id="1191159"/>
    <lineage>
        <taxon>Eukaryota</taxon>
        <taxon>Fungi</taxon>
        <taxon>Dikarya</taxon>
        <taxon>Ascomycota</taxon>
        <taxon>Pezizomycotina</taxon>
        <taxon>Sordariomycetes</taxon>
        <taxon>Sordariomycetidae</taxon>
        <taxon>Diaporthales</taxon>
        <taxon>Gnomoniaceae</taxon>
        <taxon>Gnomoniopsis</taxon>
    </lineage>
</organism>
<dbReference type="SMART" id="SM00184">
    <property type="entry name" value="RING"/>
    <property type="match status" value="1"/>
</dbReference>
<evidence type="ECO:0000256" key="3">
    <source>
        <dbReference type="SAM" id="Phobius"/>
    </source>
</evidence>
<feature type="compositionally biased region" description="Low complexity" evidence="2">
    <location>
        <begin position="31"/>
        <end position="62"/>
    </location>
</feature>
<dbReference type="InterPro" id="IPR001841">
    <property type="entry name" value="Znf_RING"/>
</dbReference>
<dbReference type="FunFam" id="3.30.40.10:FF:000539">
    <property type="entry name" value="Ring finger domain protein"/>
    <property type="match status" value="1"/>
</dbReference>
<feature type="compositionally biased region" description="Low complexity" evidence="2">
    <location>
        <begin position="389"/>
        <end position="412"/>
    </location>
</feature>
<dbReference type="EMBL" id="JAPEVB010000001">
    <property type="protein sequence ID" value="KAJ4397618.1"/>
    <property type="molecule type" value="Genomic_DNA"/>
</dbReference>
<keyword evidence="1" id="KW-0862">Zinc</keyword>
<dbReference type="GO" id="GO:0008270">
    <property type="term" value="F:zinc ion binding"/>
    <property type="evidence" value="ECO:0007669"/>
    <property type="project" value="UniProtKB-KW"/>
</dbReference>
<dbReference type="InterPro" id="IPR013083">
    <property type="entry name" value="Znf_RING/FYVE/PHD"/>
</dbReference>
<feature type="compositionally biased region" description="Polar residues" evidence="2">
    <location>
        <begin position="204"/>
        <end position="216"/>
    </location>
</feature>
<reference evidence="5" key="1">
    <citation type="submission" date="2022-10" db="EMBL/GenBank/DDBJ databases">
        <title>Tapping the CABI collections for fungal endophytes: first genome assemblies for Collariella, Neodidymelliopsis, Ascochyta clinopodiicola, Didymella pomorum, Didymosphaeria variabile, Neocosmospora piperis and Neocucurbitaria cava.</title>
        <authorList>
            <person name="Hill R."/>
        </authorList>
    </citation>
    <scope>NUCLEOTIDE SEQUENCE</scope>
    <source>
        <strain evidence="5">IMI 355082</strain>
    </source>
</reference>
<dbReference type="GO" id="GO:0005737">
    <property type="term" value="C:cytoplasm"/>
    <property type="evidence" value="ECO:0007669"/>
    <property type="project" value="TreeGrafter"/>
</dbReference>
<evidence type="ECO:0000313" key="6">
    <source>
        <dbReference type="Proteomes" id="UP001140453"/>
    </source>
</evidence>
<dbReference type="GO" id="GO:0006511">
    <property type="term" value="P:ubiquitin-dependent protein catabolic process"/>
    <property type="evidence" value="ECO:0007669"/>
    <property type="project" value="TreeGrafter"/>
</dbReference>
<keyword evidence="3" id="KW-0812">Transmembrane</keyword>
<keyword evidence="3" id="KW-1133">Transmembrane helix</keyword>
<feature type="region of interest" description="Disordered" evidence="2">
    <location>
        <begin position="31"/>
        <end position="70"/>
    </location>
</feature>
<evidence type="ECO:0000313" key="5">
    <source>
        <dbReference type="EMBL" id="KAJ4397618.1"/>
    </source>
</evidence>
<keyword evidence="3" id="KW-0472">Membrane</keyword>
<dbReference type="PROSITE" id="PS50089">
    <property type="entry name" value="ZF_RING_2"/>
    <property type="match status" value="1"/>
</dbReference>
<evidence type="ECO:0000256" key="2">
    <source>
        <dbReference type="SAM" id="MobiDB-lite"/>
    </source>
</evidence>
<dbReference type="InterPro" id="IPR051826">
    <property type="entry name" value="E3_ubiquitin-ligase_domain"/>
</dbReference>
<evidence type="ECO:0000256" key="1">
    <source>
        <dbReference type="PROSITE-ProRule" id="PRU00175"/>
    </source>
</evidence>
<sequence length="486" mass="51946">MVFDNSELAAGMANLAVRALHHQVRQATTDSATATATSLSSSLPSSTLPSTSVASPTASETSNGGGGGNGGNSGSSPLLFFVALGFGVVFTNLWIIVGVKYCFRYNARNRNMRMTGEDGEPINLENMPAHPRRRRREKKLMTIDEVNEKFPMKKYKSWVASRAHEGLPTQGGISQPPSRAGSIRDADGIIPLNKERESIDETRTTGGASLTRSATHATHDDPTSEHAEKAEAISEATKEQQSAEGAAASTAAPARMDSPASDSDHDDEDDQIHDALPPEALESSGDTCAICIDTLEDDDDVRGLTCGHAFHAVCLDPWLTSRRACCPLCKADYYTPKPRPPAPEGATNPEIGPTVSINQDPRTRMNMPSRPGVAWVFNRGGRVALPMFNRNRNSNNNQSATSPRTPSSPRRPQNNGLIGRAATATRTDRSRTATTPSANAENQTGGFFSNIRMPRFQLPGRSPPAGNTAEVTPSTLEAGTRANAAR</sequence>